<feature type="compositionally biased region" description="Polar residues" evidence="1">
    <location>
        <begin position="370"/>
        <end position="399"/>
    </location>
</feature>
<evidence type="ECO:0000313" key="6">
    <source>
        <dbReference type="RefSeq" id="XP_048326003.1"/>
    </source>
</evidence>
<name>A0ABM3ID80_ZIZJJ</name>
<reference evidence="4 5" key="1">
    <citation type="submission" date="2025-05" db="UniProtKB">
        <authorList>
            <consortium name="RefSeq"/>
        </authorList>
    </citation>
    <scope>IDENTIFICATION</scope>
    <source>
        <tissue evidence="4 5">Seedling</tissue>
    </source>
</reference>
<evidence type="ECO:0000313" key="3">
    <source>
        <dbReference type="Proteomes" id="UP001652623"/>
    </source>
</evidence>
<gene>
    <name evidence="4 5 6 7" type="primary">LOC107406225</name>
</gene>
<accession>A0ABM3ID80</accession>
<dbReference type="InterPro" id="IPR054708">
    <property type="entry name" value="MTPAP-like_central"/>
</dbReference>
<dbReference type="Gene3D" id="3.30.460.10">
    <property type="entry name" value="Beta Polymerase, domain 2"/>
    <property type="match status" value="1"/>
</dbReference>
<evidence type="ECO:0000313" key="7">
    <source>
        <dbReference type="RefSeq" id="XP_048326004.1"/>
    </source>
</evidence>
<feature type="region of interest" description="Disordered" evidence="1">
    <location>
        <begin position="446"/>
        <end position="475"/>
    </location>
</feature>
<dbReference type="RefSeq" id="XP_048326002.1">
    <property type="nucleotide sequence ID" value="XM_048470045.2"/>
</dbReference>
<dbReference type="SUPFAM" id="SSF81631">
    <property type="entry name" value="PAP/OAS1 substrate-binding domain"/>
    <property type="match status" value="1"/>
</dbReference>
<evidence type="ECO:0000313" key="5">
    <source>
        <dbReference type="RefSeq" id="XP_048326002.1"/>
    </source>
</evidence>
<dbReference type="PANTHER" id="PTHR12271">
    <property type="entry name" value="POLY A POLYMERASE CID PAP -RELATED"/>
    <property type="match status" value="1"/>
</dbReference>
<keyword evidence="3" id="KW-1185">Reference proteome</keyword>
<dbReference type="PANTHER" id="PTHR12271:SF123">
    <property type="entry name" value="PROTEIN HESO1"/>
    <property type="match status" value="1"/>
</dbReference>
<dbReference type="Gene3D" id="1.10.1410.10">
    <property type="match status" value="1"/>
</dbReference>
<dbReference type="RefSeq" id="XP_048326001.1">
    <property type="nucleotide sequence ID" value="XM_048470044.2"/>
</dbReference>
<feature type="domain" description="Poly(A) RNA polymerase mitochondrial-like central palm" evidence="2">
    <location>
        <begin position="8"/>
        <end position="145"/>
    </location>
</feature>
<dbReference type="SUPFAM" id="SSF81301">
    <property type="entry name" value="Nucleotidyltransferase"/>
    <property type="match status" value="1"/>
</dbReference>
<protein>
    <submittedName>
        <fullName evidence="4 5">Protein HESO1</fullName>
    </submittedName>
</protein>
<dbReference type="CDD" id="cd05402">
    <property type="entry name" value="NT_PAP_TUTase"/>
    <property type="match status" value="1"/>
</dbReference>
<evidence type="ECO:0000259" key="2">
    <source>
        <dbReference type="Pfam" id="PF22600"/>
    </source>
</evidence>
<sequence>MSAYSTLEHTLREILVTVNPLHDDWATRFRIINELRGVVGSLEVLRGATVEPFGSFVSNLYSRWGDLDISIDLSNGSFISSSGKKHKQNLLRQLLKAMRQKGGWHSLQFIPSARVPILKVESNLQNISCDISIDNLQGQMKSKFLFWINELDGRFRDMVLLVKEWAKAHNINNPKAGTFNSYSLSLLVVFHFQTCVPAIFPPLQDIYPGNIADDLTGLRADAEKYIAETCAANITRFRLDKMRAVNRSSLSELFISFLGKFSDISLKASNLGICTYRGQWEYIESNTRWLPKTYAIFVEDPFEQPQNTARAVNSKQLSRISEAFESTYRRLISVHPSRNSLLDTLVQPKTLRFISRAPVRNHSHNAGYDESTNPQWQRSEHLQLQNRSSNGVRYQTTRPQLPRTGYFHPQNSSDGGRHQPSPQTHTVMNSSSQVHPQFQNVRHEGHYNNASTRKPPLQTHYNQGQQRRWRPRFDK</sequence>
<dbReference type="RefSeq" id="XP_048326003.1">
    <property type="nucleotide sequence ID" value="XM_048470046.2"/>
</dbReference>
<dbReference type="RefSeq" id="XP_048326004.1">
    <property type="nucleotide sequence ID" value="XM_048470047.2"/>
</dbReference>
<evidence type="ECO:0000256" key="1">
    <source>
        <dbReference type="SAM" id="MobiDB-lite"/>
    </source>
</evidence>
<organism evidence="3 5">
    <name type="scientific">Ziziphus jujuba</name>
    <name type="common">Chinese jujube</name>
    <name type="synonym">Ziziphus sativa</name>
    <dbReference type="NCBI Taxonomy" id="326968"/>
    <lineage>
        <taxon>Eukaryota</taxon>
        <taxon>Viridiplantae</taxon>
        <taxon>Streptophyta</taxon>
        <taxon>Embryophyta</taxon>
        <taxon>Tracheophyta</taxon>
        <taxon>Spermatophyta</taxon>
        <taxon>Magnoliopsida</taxon>
        <taxon>eudicotyledons</taxon>
        <taxon>Gunneridae</taxon>
        <taxon>Pentapetalae</taxon>
        <taxon>rosids</taxon>
        <taxon>fabids</taxon>
        <taxon>Rosales</taxon>
        <taxon>Rhamnaceae</taxon>
        <taxon>Paliureae</taxon>
        <taxon>Ziziphus</taxon>
    </lineage>
</organism>
<feature type="region of interest" description="Disordered" evidence="1">
    <location>
        <begin position="356"/>
        <end position="434"/>
    </location>
</feature>
<dbReference type="InterPro" id="IPR043519">
    <property type="entry name" value="NT_sf"/>
</dbReference>
<dbReference type="Pfam" id="PF22600">
    <property type="entry name" value="MTPAP-like_central"/>
    <property type="match status" value="1"/>
</dbReference>
<evidence type="ECO:0000313" key="4">
    <source>
        <dbReference type="RefSeq" id="XP_048326001.1"/>
    </source>
</evidence>
<dbReference type="GeneID" id="107406225"/>
<dbReference type="Proteomes" id="UP001652623">
    <property type="component" value="Chromosome 8"/>
</dbReference>
<proteinExistence type="predicted"/>
<feature type="compositionally biased region" description="Polar residues" evidence="1">
    <location>
        <begin position="409"/>
        <end position="434"/>
    </location>
</feature>